<proteinExistence type="predicted"/>
<feature type="transmembrane region" description="Helical" evidence="6">
    <location>
        <begin position="12"/>
        <end position="33"/>
    </location>
</feature>
<protein>
    <submittedName>
        <fullName evidence="7">Oligosaccharide flippase family protein</fullName>
    </submittedName>
</protein>
<evidence type="ECO:0000256" key="3">
    <source>
        <dbReference type="ARBA" id="ARBA00022692"/>
    </source>
</evidence>
<dbReference type="Proteomes" id="UP001595616">
    <property type="component" value="Unassembled WGS sequence"/>
</dbReference>
<sequence>MALNSKSLATDAGFLFASTLIVNAGNYAINLLLGRWLGPADFSEVSLIVTLLLIISFFALAFQLTAAKFTATYESLTPAKSSYPLLSFLNQKAVRGGLGLAIGFIAVLSLSQNYFHLASIVPYIIFGVSMPFYLLMSVNRGVLQGKLSYKSLALTYQSEMWVRLAFTLLLVYLGLRVNGVAVALLLSLIATWYVSKHFTKMTPDTETIDEKTVMAFFKVVLVYECSQILINNSDIVLVKHFFEPTDAGLYAALALVGRIVYFGTWTIVTLLFPMVIKLEKEGKNTLPLFFGGLGIVMAIAAIITAVCYFFPDLVMNTLFGAQYLSVAPLLWKYAVATSLFAGSNVFVYYHMSLDRHLPIYLSIGFGILQIIFLYIYHASFEQVIMVQIALMAALMTLMVLYQLFYKRLKI</sequence>
<comment type="subcellular location">
    <subcellularLocation>
        <location evidence="1">Cell membrane</location>
        <topology evidence="1">Multi-pass membrane protein</topology>
    </subcellularLocation>
</comment>
<accession>A0ABV7YWK6</accession>
<gene>
    <name evidence="7" type="ORF">ACFOOI_13480</name>
</gene>
<feature type="transmembrane region" description="Helical" evidence="6">
    <location>
        <begin position="93"/>
        <end position="114"/>
    </location>
</feature>
<name>A0ABV7YWK6_9BACT</name>
<feature type="transmembrane region" description="Helical" evidence="6">
    <location>
        <begin position="45"/>
        <end position="66"/>
    </location>
</feature>
<evidence type="ECO:0000256" key="5">
    <source>
        <dbReference type="ARBA" id="ARBA00023136"/>
    </source>
</evidence>
<feature type="transmembrane region" description="Helical" evidence="6">
    <location>
        <begin position="249"/>
        <end position="276"/>
    </location>
</feature>
<keyword evidence="8" id="KW-1185">Reference proteome</keyword>
<dbReference type="PANTHER" id="PTHR30250:SF28">
    <property type="entry name" value="POLYSACCHARIDE BIOSYNTHESIS PROTEIN"/>
    <property type="match status" value="1"/>
</dbReference>
<dbReference type="PANTHER" id="PTHR30250">
    <property type="entry name" value="PST FAMILY PREDICTED COLANIC ACID TRANSPORTER"/>
    <property type="match status" value="1"/>
</dbReference>
<reference evidence="8" key="1">
    <citation type="journal article" date="2019" name="Int. J. Syst. Evol. Microbiol.">
        <title>The Global Catalogue of Microorganisms (GCM) 10K type strain sequencing project: providing services to taxonomists for standard genome sequencing and annotation.</title>
        <authorList>
            <consortium name="The Broad Institute Genomics Platform"/>
            <consortium name="The Broad Institute Genome Sequencing Center for Infectious Disease"/>
            <person name="Wu L."/>
            <person name="Ma J."/>
        </authorList>
    </citation>
    <scope>NUCLEOTIDE SEQUENCE [LARGE SCALE GENOMIC DNA]</scope>
    <source>
        <strain evidence="8">CECT 7956</strain>
    </source>
</reference>
<keyword evidence="2" id="KW-1003">Cell membrane</keyword>
<evidence type="ECO:0000313" key="7">
    <source>
        <dbReference type="EMBL" id="MFC3811668.1"/>
    </source>
</evidence>
<dbReference type="InterPro" id="IPR050833">
    <property type="entry name" value="Poly_Biosynth_Transport"/>
</dbReference>
<feature type="transmembrane region" description="Helical" evidence="6">
    <location>
        <begin position="357"/>
        <end position="377"/>
    </location>
</feature>
<dbReference type="EMBL" id="JBHRYQ010000001">
    <property type="protein sequence ID" value="MFC3811668.1"/>
    <property type="molecule type" value="Genomic_DNA"/>
</dbReference>
<evidence type="ECO:0000256" key="4">
    <source>
        <dbReference type="ARBA" id="ARBA00022989"/>
    </source>
</evidence>
<dbReference type="Pfam" id="PF13440">
    <property type="entry name" value="Polysacc_synt_3"/>
    <property type="match status" value="1"/>
</dbReference>
<evidence type="ECO:0000256" key="6">
    <source>
        <dbReference type="SAM" id="Phobius"/>
    </source>
</evidence>
<evidence type="ECO:0000256" key="1">
    <source>
        <dbReference type="ARBA" id="ARBA00004651"/>
    </source>
</evidence>
<comment type="caution">
    <text evidence="7">The sequence shown here is derived from an EMBL/GenBank/DDBJ whole genome shotgun (WGS) entry which is preliminary data.</text>
</comment>
<feature type="transmembrane region" description="Helical" evidence="6">
    <location>
        <begin position="164"/>
        <end position="194"/>
    </location>
</feature>
<feature type="transmembrane region" description="Helical" evidence="6">
    <location>
        <begin position="383"/>
        <end position="404"/>
    </location>
</feature>
<feature type="transmembrane region" description="Helical" evidence="6">
    <location>
        <begin position="120"/>
        <end position="143"/>
    </location>
</feature>
<keyword evidence="3 6" id="KW-0812">Transmembrane</keyword>
<organism evidence="7 8">
    <name type="scientific">Lacihabitans lacunae</name>
    <dbReference type="NCBI Taxonomy" id="1028214"/>
    <lineage>
        <taxon>Bacteria</taxon>
        <taxon>Pseudomonadati</taxon>
        <taxon>Bacteroidota</taxon>
        <taxon>Cytophagia</taxon>
        <taxon>Cytophagales</taxon>
        <taxon>Leadbetterellaceae</taxon>
        <taxon>Lacihabitans</taxon>
    </lineage>
</organism>
<dbReference type="RefSeq" id="WP_379838505.1">
    <property type="nucleotide sequence ID" value="NZ_JBHRYQ010000001.1"/>
</dbReference>
<keyword evidence="4 6" id="KW-1133">Transmembrane helix</keyword>
<evidence type="ECO:0000256" key="2">
    <source>
        <dbReference type="ARBA" id="ARBA00022475"/>
    </source>
</evidence>
<feature type="transmembrane region" description="Helical" evidence="6">
    <location>
        <begin position="331"/>
        <end position="350"/>
    </location>
</feature>
<feature type="transmembrane region" description="Helical" evidence="6">
    <location>
        <begin position="288"/>
        <end position="311"/>
    </location>
</feature>
<evidence type="ECO:0000313" key="8">
    <source>
        <dbReference type="Proteomes" id="UP001595616"/>
    </source>
</evidence>
<keyword evidence="5 6" id="KW-0472">Membrane</keyword>